<evidence type="ECO:0000256" key="3">
    <source>
        <dbReference type="ARBA" id="ARBA00022692"/>
    </source>
</evidence>
<dbReference type="EMBL" id="DACSDU010000062">
    <property type="protein sequence ID" value="HAT1589170.1"/>
    <property type="molecule type" value="Genomic_DNA"/>
</dbReference>
<dbReference type="RefSeq" id="WP_084196543.1">
    <property type="nucleotide sequence ID" value="NZ_CABMNX010000001.1"/>
</dbReference>
<sequence length="437" mass="49069">MSVRNNTTKLATFDSHTHHIEFLMIKSAVKILSQSLVRLFCSIVSLKVIAFYAGPAGMLMYGQLQSFMQISSTVVSSVTSTGVVKYTASKEYSEKEILTTAFYMSLLYSLILFFVFWGASYFFVDSLIDKKWIYIFLIIPISSFFYSVTNLILSLFNGRTNYTQYLYYSICNTVLVFIATVALAYIFSLNGVMLSIVLAPVVAFFLCVPFLGLFKIDSFLFLGEGNRNLARLLSQYSLMALTSAILVYGVQIYLRHLISIEVNDSSAGIWFSATKLSEVYMGIISLLFSTLIVPRYSGANGQKQISKEVSLCLKIALPLVTSMILAVYLLAPLVINIIYGESFAEAASILRVYVVGDALKVLTWVYLYVALTKKRTAIYIVYETLSSILYLISCSYFLLAKGMQYMAYGYLIQGVVSLIIISIWFYNGKEKKNHGHI</sequence>
<keyword evidence="4" id="KW-1133">Transmembrane helix</keyword>
<dbReference type="AlphaFoldDB" id="A0A8H9P124"/>
<evidence type="ECO:0000256" key="5">
    <source>
        <dbReference type="ARBA" id="ARBA00023136"/>
    </source>
</evidence>
<organism evidence="6">
    <name type="scientific">Citrobacter farmeri</name>
    <dbReference type="NCBI Taxonomy" id="67824"/>
    <lineage>
        <taxon>Bacteria</taxon>
        <taxon>Pseudomonadati</taxon>
        <taxon>Pseudomonadota</taxon>
        <taxon>Gammaproteobacteria</taxon>
        <taxon>Enterobacterales</taxon>
        <taxon>Enterobacteriaceae</taxon>
        <taxon>Citrobacter</taxon>
    </lineage>
</organism>
<dbReference type="Proteomes" id="UP000864563">
    <property type="component" value="Unassembled WGS sequence"/>
</dbReference>
<evidence type="ECO:0000256" key="2">
    <source>
        <dbReference type="ARBA" id="ARBA00022475"/>
    </source>
</evidence>
<gene>
    <name evidence="6" type="ORF">I8Y00_005592</name>
</gene>
<evidence type="ECO:0000256" key="1">
    <source>
        <dbReference type="ARBA" id="ARBA00004651"/>
    </source>
</evidence>
<evidence type="ECO:0000256" key="4">
    <source>
        <dbReference type="ARBA" id="ARBA00022989"/>
    </source>
</evidence>
<dbReference type="GeneID" id="92972625"/>
<keyword evidence="2" id="KW-1003">Cell membrane</keyword>
<reference evidence="6" key="1">
    <citation type="journal article" date="2018" name="Genome Biol.">
        <title>SKESA: strategic k-mer extension for scrupulous assemblies.</title>
        <authorList>
            <person name="Souvorov A."/>
            <person name="Agarwala R."/>
            <person name="Lipman D.J."/>
        </authorList>
    </citation>
    <scope>NUCLEOTIDE SEQUENCE</scope>
    <source>
        <strain evidence="6">YDC697-2</strain>
    </source>
</reference>
<reference evidence="6" key="2">
    <citation type="submission" date="2020-11" db="EMBL/GenBank/DDBJ databases">
        <authorList>
            <consortium name="NCBI Pathogen Detection Project"/>
        </authorList>
    </citation>
    <scope>NUCLEOTIDE SEQUENCE</scope>
    <source>
        <strain evidence="6">YDC697-2</strain>
    </source>
</reference>
<dbReference type="OrthoDB" id="9769862at2"/>
<comment type="caution">
    <text evidence="6">The sequence shown here is derived from an EMBL/GenBank/DDBJ whole genome shotgun (WGS) entry which is preliminary data.</text>
</comment>
<dbReference type="Pfam" id="PF13440">
    <property type="entry name" value="Polysacc_synt_3"/>
    <property type="match status" value="1"/>
</dbReference>
<dbReference type="PANTHER" id="PTHR30250">
    <property type="entry name" value="PST FAMILY PREDICTED COLANIC ACID TRANSPORTER"/>
    <property type="match status" value="1"/>
</dbReference>
<protein>
    <submittedName>
        <fullName evidence="6">Oligosaccharide flippase family protein</fullName>
    </submittedName>
</protein>
<accession>A0A8H9P124</accession>
<comment type="subcellular location">
    <subcellularLocation>
        <location evidence="1">Cell membrane</location>
        <topology evidence="1">Multi-pass membrane protein</topology>
    </subcellularLocation>
</comment>
<proteinExistence type="predicted"/>
<evidence type="ECO:0000313" key="6">
    <source>
        <dbReference type="EMBL" id="HAT1589170.1"/>
    </source>
</evidence>
<dbReference type="GO" id="GO:0005886">
    <property type="term" value="C:plasma membrane"/>
    <property type="evidence" value="ECO:0007669"/>
    <property type="project" value="UniProtKB-SubCell"/>
</dbReference>
<dbReference type="InterPro" id="IPR050833">
    <property type="entry name" value="Poly_Biosynth_Transport"/>
</dbReference>
<keyword evidence="3" id="KW-0812">Transmembrane</keyword>
<keyword evidence="5" id="KW-0472">Membrane</keyword>
<dbReference type="PANTHER" id="PTHR30250:SF30">
    <property type="entry name" value="LIPID III FLIPPASE"/>
    <property type="match status" value="1"/>
</dbReference>
<name>A0A8H9P124_9ENTR</name>